<evidence type="ECO:0000313" key="2">
    <source>
        <dbReference type="Proteomes" id="UP000789860"/>
    </source>
</evidence>
<protein>
    <submittedName>
        <fullName evidence="1">5446_t:CDS:1</fullName>
    </submittedName>
</protein>
<dbReference type="EMBL" id="CAJVPM010003768">
    <property type="protein sequence ID" value="CAG8505549.1"/>
    <property type="molecule type" value="Genomic_DNA"/>
</dbReference>
<feature type="non-terminal residue" evidence="1">
    <location>
        <position position="1"/>
    </location>
</feature>
<evidence type="ECO:0000313" key="1">
    <source>
        <dbReference type="EMBL" id="CAG8505549.1"/>
    </source>
</evidence>
<comment type="caution">
    <text evidence="1">The sequence shown here is derived from an EMBL/GenBank/DDBJ whole genome shotgun (WGS) entry which is preliminary data.</text>
</comment>
<keyword evidence="2" id="KW-1185">Reference proteome</keyword>
<gene>
    <name evidence="1" type="ORF">SCALOS_LOCUS3433</name>
</gene>
<dbReference type="Proteomes" id="UP000789860">
    <property type="component" value="Unassembled WGS sequence"/>
</dbReference>
<sequence length="51" mass="5967">EMSDFEFDFEDNSTFNNSFSDDDDDIEAENIFFNQHSIISNLPSMNHDDVD</sequence>
<name>A0ACA9L1E4_9GLOM</name>
<reference evidence="1" key="1">
    <citation type="submission" date="2021-06" db="EMBL/GenBank/DDBJ databases">
        <authorList>
            <person name="Kallberg Y."/>
            <person name="Tangrot J."/>
            <person name="Rosling A."/>
        </authorList>
    </citation>
    <scope>NUCLEOTIDE SEQUENCE</scope>
    <source>
        <strain evidence="1">AU212A</strain>
    </source>
</reference>
<accession>A0ACA9L1E4</accession>
<organism evidence="1 2">
    <name type="scientific">Scutellospora calospora</name>
    <dbReference type="NCBI Taxonomy" id="85575"/>
    <lineage>
        <taxon>Eukaryota</taxon>
        <taxon>Fungi</taxon>
        <taxon>Fungi incertae sedis</taxon>
        <taxon>Mucoromycota</taxon>
        <taxon>Glomeromycotina</taxon>
        <taxon>Glomeromycetes</taxon>
        <taxon>Diversisporales</taxon>
        <taxon>Gigasporaceae</taxon>
        <taxon>Scutellospora</taxon>
    </lineage>
</organism>
<proteinExistence type="predicted"/>